<evidence type="ECO:0000313" key="2">
    <source>
        <dbReference type="Proteomes" id="UP000183986"/>
    </source>
</evidence>
<comment type="caution">
    <text evidence="1">The sequence shown here is derived from an EMBL/GenBank/DDBJ whole genome shotgun (WGS) entry which is preliminary data.</text>
</comment>
<dbReference type="Gene3D" id="3.30.565.10">
    <property type="entry name" value="Histidine kinase-like ATPase, C-terminal domain"/>
    <property type="match status" value="1"/>
</dbReference>
<accession>A0A1M2UWU6</accession>
<organism evidence="1 2">
    <name type="scientific">Marinobacter nauticus</name>
    <name type="common">Marinobacter hydrocarbonoclasticus</name>
    <name type="synonym">Marinobacter aquaeolei</name>
    <dbReference type="NCBI Taxonomy" id="2743"/>
    <lineage>
        <taxon>Bacteria</taxon>
        <taxon>Pseudomonadati</taxon>
        <taxon>Pseudomonadota</taxon>
        <taxon>Gammaproteobacteria</taxon>
        <taxon>Pseudomonadales</taxon>
        <taxon>Marinobacteraceae</taxon>
        <taxon>Marinobacter</taxon>
    </lineage>
</organism>
<protein>
    <submittedName>
        <fullName evidence="1">Uncharacterized protein</fullName>
    </submittedName>
</protein>
<dbReference type="AlphaFoldDB" id="A0A1M2UWU6"/>
<sequence>MFDCCTIIDEFHANMRHHVAKGDEAFRWWLGVDHQGGVIRLTFQYTGPCFDPTQVRDIMPQSIEHRRIGGLGLALISQLSDRIDYSYHSGVNTLSVDVNTVEFPKEDESCL</sequence>
<dbReference type="Proteomes" id="UP000183986">
    <property type="component" value="Unassembled WGS sequence"/>
</dbReference>
<reference evidence="1" key="1">
    <citation type="submission" date="2016-11" db="EMBL/GenBank/DDBJ databases">
        <title>Draft Genome Sequence of Marinobacter hydrocarbonoclasticus strain STW2, a polyaromatic aromatic hydrocarbon degrading and denitrifying bacterium from rhizosphere of Seagrass Enhalus acodoides.</title>
        <authorList>
            <person name="Ling J."/>
            <person name="Dong J."/>
        </authorList>
    </citation>
    <scope>NUCLEOTIDE SEQUENCE [LARGE SCALE GENOMIC DNA]</scope>
    <source>
        <strain evidence="1">STW2</strain>
    </source>
</reference>
<name>A0A1M2UWU6_MARNT</name>
<keyword evidence="2" id="KW-1185">Reference proteome</keyword>
<dbReference type="InterPro" id="IPR036890">
    <property type="entry name" value="HATPase_C_sf"/>
</dbReference>
<evidence type="ECO:0000313" key="1">
    <source>
        <dbReference type="EMBL" id="OJS99821.1"/>
    </source>
</evidence>
<proteinExistence type="predicted"/>
<dbReference type="EMBL" id="MPKY01000001">
    <property type="protein sequence ID" value="OJS99821.1"/>
    <property type="molecule type" value="Genomic_DNA"/>
</dbReference>
<dbReference type="CDD" id="cd16936">
    <property type="entry name" value="HATPase_RsbW-like"/>
    <property type="match status" value="1"/>
</dbReference>
<gene>
    <name evidence="1" type="ORF">BEE62_06800</name>
</gene>